<sequence length="127" mass="14284">MAALCDQQASRCVICTVLTAGTNASQVDLAQMPGNDLLDKACHVPARAHGTTTLGQLLSNALRRADRPNSSNMHAKLDFFRWAHTMITFVRNEADECHLHIPREQALDIASRNIARMDPGRWHYLWY</sequence>
<accession>A0A1V9YFA9</accession>
<evidence type="ECO:0000313" key="1">
    <source>
        <dbReference type="EMBL" id="OQR84391.1"/>
    </source>
</evidence>
<protein>
    <submittedName>
        <fullName evidence="1">Uncharacterized protein</fullName>
    </submittedName>
</protein>
<dbReference type="EMBL" id="JNBR01001872">
    <property type="protein sequence ID" value="OQR84391.1"/>
    <property type="molecule type" value="Genomic_DNA"/>
</dbReference>
<organism evidence="1 2">
    <name type="scientific">Achlya hypogyna</name>
    <name type="common">Oomycete</name>
    <name type="synonym">Protoachlya hypogyna</name>
    <dbReference type="NCBI Taxonomy" id="1202772"/>
    <lineage>
        <taxon>Eukaryota</taxon>
        <taxon>Sar</taxon>
        <taxon>Stramenopiles</taxon>
        <taxon>Oomycota</taxon>
        <taxon>Saprolegniomycetes</taxon>
        <taxon>Saprolegniales</taxon>
        <taxon>Achlyaceae</taxon>
        <taxon>Achlya</taxon>
    </lineage>
</organism>
<gene>
    <name evidence="1" type="ORF">ACHHYP_20675</name>
</gene>
<dbReference type="Proteomes" id="UP000243579">
    <property type="component" value="Unassembled WGS sequence"/>
</dbReference>
<proteinExistence type="predicted"/>
<reference evidence="1 2" key="1">
    <citation type="journal article" date="2014" name="Genome Biol. Evol.">
        <title>The secreted proteins of Achlya hypogyna and Thraustotheca clavata identify the ancestral oomycete secretome and reveal gene acquisitions by horizontal gene transfer.</title>
        <authorList>
            <person name="Misner I."/>
            <person name="Blouin N."/>
            <person name="Leonard G."/>
            <person name="Richards T.A."/>
            <person name="Lane C.E."/>
        </authorList>
    </citation>
    <scope>NUCLEOTIDE SEQUENCE [LARGE SCALE GENOMIC DNA]</scope>
    <source>
        <strain evidence="1 2">ATCC 48635</strain>
    </source>
</reference>
<evidence type="ECO:0000313" key="2">
    <source>
        <dbReference type="Proteomes" id="UP000243579"/>
    </source>
</evidence>
<keyword evidence="2" id="KW-1185">Reference proteome</keyword>
<name>A0A1V9YFA9_ACHHY</name>
<dbReference type="AlphaFoldDB" id="A0A1V9YFA9"/>
<comment type="caution">
    <text evidence="1">The sequence shown here is derived from an EMBL/GenBank/DDBJ whole genome shotgun (WGS) entry which is preliminary data.</text>
</comment>